<evidence type="ECO:0000256" key="1">
    <source>
        <dbReference type="SAM" id="SignalP"/>
    </source>
</evidence>
<proteinExistence type="predicted"/>
<dbReference type="OrthoDB" id="884074at2"/>
<dbReference type="PROSITE" id="PS51257">
    <property type="entry name" value="PROKAR_LIPOPROTEIN"/>
    <property type="match status" value="1"/>
</dbReference>
<keyword evidence="1" id="KW-0732">Signal</keyword>
<organism evidence="2 3">
    <name type="scientific">Hymenobacter jeollabukensis</name>
    <dbReference type="NCBI Taxonomy" id="2025313"/>
    <lineage>
        <taxon>Bacteria</taxon>
        <taxon>Pseudomonadati</taxon>
        <taxon>Bacteroidota</taxon>
        <taxon>Cytophagia</taxon>
        <taxon>Cytophagales</taxon>
        <taxon>Hymenobacteraceae</taxon>
        <taxon>Hymenobacter</taxon>
    </lineage>
</organism>
<protein>
    <recommendedName>
        <fullName evidence="4">DUF1735 domain-containing protein</fullName>
    </recommendedName>
</protein>
<comment type="caution">
    <text evidence="2">The sequence shown here is derived from an EMBL/GenBank/DDBJ whole genome shotgun (WGS) entry which is preliminary data.</text>
</comment>
<accession>A0A5R8WQ36</accession>
<keyword evidence="3" id="KW-1185">Reference proteome</keyword>
<evidence type="ECO:0000313" key="3">
    <source>
        <dbReference type="Proteomes" id="UP000305517"/>
    </source>
</evidence>
<dbReference type="RefSeq" id="WP_138078279.1">
    <property type="nucleotide sequence ID" value="NZ_VAJM01000005.1"/>
</dbReference>
<sequence>MKNQLIKLCGLLLIATTAFSCKKEYDNNNLDPLAPSFAEIPVTVTNPDFFERFPVIVVQGNSAPATPPATGTVPANPTTAAPGRFSITFSIPADKGTIKEITRVATGTNGLTELQGTPARQLNYNGNATAPAAVAIPGNGTNTITFTSTLLDYNNYRTRVGAGAGAAPLYSTVSPQSPTQLLYYFVLTLSTPNGDVQVIPMPVRVRIVS</sequence>
<gene>
    <name evidence="2" type="ORF">FDY95_13435</name>
</gene>
<evidence type="ECO:0008006" key="4">
    <source>
        <dbReference type="Google" id="ProtNLM"/>
    </source>
</evidence>
<dbReference type="Proteomes" id="UP000305517">
    <property type="component" value="Unassembled WGS sequence"/>
</dbReference>
<feature type="signal peptide" evidence="1">
    <location>
        <begin position="1"/>
        <end position="20"/>
    </location>
</feature>
<reference evidence="2 3" key="1">
    <citation type="submission" date="2019-05" db="EMBL/GenBank/DDBJ databases">
        <title>Hymenobacter edaphi sp. nov., isolated from abandoned arsenic-contaminated farmland soil.</title>
        <authorList>
            <person name="Nie L."/>
        </authorList>
    </citation>
    <scope>NUCLEOTIDE SEQUENCE [LARGE SCALE GENOMIC DNA]</scope>
    <source>
        <strain evidence="2 3">1-3-3-8</strain>
    </source>
</reference>
<dbReference type="EMBL" id="VAJM01000005">
    <property type="protein sequence ID" value="TLM92426.1"/>
    <property type="molecule type" value="Genomic_DNA"/>
</dbReference>
<feature type="chain" id="PRO_5024371355" description="DUF1735 domain-containing protein" evidence="1">
    <location>
        <begin position="21"/>
        <end position="209"/>
    </location>
</feature>
<name>A0A5R8WQ36_9BACT</name>
<dbReference type="AlphaFoldDB" id="A0A5R8WQ36"/>
<evidence type="ECO:0000313" key="2">
    <source>
        <dbReference type="EMBL" id="TLM92426.1"/>
    </source>
</evidence>